<keyword evidence="1" id="KW-0732">Signal</keyword>
<protein>
    <submittedName>
        <fullName evidence="2">DUF5119 domain-containing protein</fullName>
    </submittedName>
</protein>
<organism evidence="2 3">
    <name type="scientific">Prevotella heparinolytica</name>
    <dbReference type="NCBI Taxonomy" id="28113"/>
    <lineage>
        <taxon>Bacteria</taxon>
        <taxon>Pseudomonadati</taxon>
        <taxon>Bacteroidota</taxon>
        <taxon>Bacteroidia</taxon>
        <taxon>Bacteroidales</taxon>
        <taxon>Bacteroidaceae</taxon>
        <taxon>Bacteroides</taxon>
    </lineage>
</organism>
<evidence type="ECO:0000313" key="3">
    <source>
        <dbReference type="Proteomes" id="UP000279562"/>
    </source>
</evidence>
<sequence length="331" mass="35244">MKRNKTIETVSGIAAALMLTACAALVAAAIAGTLCSCRHKELYYPSSPTAEVRVRFDWSAAPGARVEGMCAWFFPEGGGKAVRCDFTDPAGGTVRIPWGSYRVAYMNNDSEVVQVRGEDSHGTLELYTRQSTLLESVDAHGNPPGANPGGEPVVLAPDAVWGGRLDGVRLERGGDENAPRTVVLPVQPQTCAVSLEVLEVDNLKYVSRVGASLSGLSGSLFLGSGTTSAVRSTVPFGAESDGKSRITGGMRIFGLSAAADTGRTLTLYVILADGSKHYYRFDVAGQVNNAPDKRHIRIVIDKLSLPKPIVNGGGFHPEVDEWETEEHTLKL</sequence>
<feature type="chain" id="PRO_5018301610" evidence="1">
    <location>
        <begin position="24"/>
        <end position="331"/>
    </location>
</feature>
<dbReference type="InterPro" id="IPR033410">
    <property type="entry name" value="DUF5119"/>
</dbReference>
<evidence type="ECO:0000256" key="1">
    <source>
        <dbReference type="SAM" id="SignalP"/>
    </source>
</evidence>
<gene>
    <name evidence="2" type="ORF">EII33_13815</name>
</gene>
<feature type="signal peptide" evidence="1">
    <location>
        <begin position="1"/>
        <end position="23"/>
    </location>
</feature>
<dbReference type="Proteomes" id="UP000279562">
    <property type="component" value="Unassembled WGS sequence"/>
</dbReference>
<dbReference type="AlphaFoldDB" id="A0A3P1ZVD6"/>
<dbReference type="Pfam" id="PF17145">
    <property type="entry name" value="DUF5119"/>
    <property type="match status" value="1"/>
</dbReference>
<reference evidence="2 3" key="1">
    <citation type="submission" date="2018-11" db="EMBL/GenBank/DDBJ databases">
        <title>Genomes From Bacteria Associated with the Canine Oral Cavity: a Test Case for Automated Genome-Based Taxonomic Assignment.</title>
        <authorList>
            <person name="Coil D.A."/>
            <person name="Jospin G."/>
            <person name="Darling A.E."/>
            <person name="Wallis C."/>
            <person name="Davis I.J."/>
            <person name="Harris S."/>
            <person name="Eisen J.A."/>
            <person name="Holcombe L.J."/>
            <person name="O'Flynn C."/>
        </authorList>
    </citation>
    <scope>NUCLEOTIDE SEQUENCE [LARGE SCALE GENOMIC DNA]</scope>
    <source>
        <strain evidence="2 3">OH1047_COT-310</strain>
    </source>
</reference>
<dbReference type="RefSeq" id="WP_125240194.1">
    <property type="nucleotide sequence ID" value="NZ_RQYF01000128.1"/>
</dbReference>
<accession>A0A3P1ZVD6</accession>
<keyword evidence="3" id="KW-1185">Reference proteome</keyword>
<name>A0A3P1ZVD6_9BACE</name>
<dbReference type="EMBL" id="RQYF01000128">
    <property type="protein sequence ID" value="RRD86798.1"/>
    <property type="molecule type" value="Genomic_DNA"/>
</dbReference>
<evidence type="ECO:0000313" key="2">
    <source>
        <dbReference type="EMBL" id="RRD86798.1"/>
    </source>
</evidence>
<comment type="caution">
    <text evidence="2">The sequence shown here is derived from an EMBL/GenBank/DDBJ whole genome shotgun (WGS) entry which is preliminary data.</text>
</comment>
<proteinExistence type="predicted"/>
<dbReference type="PROSITE" id="PS51257">
    <property type="entry name" value="PROKAR_LIPOPROTEIN"/>
    <property type="match status" value="1"/>
</dbReference>